<dbReference type="GO" id="GO:0042597">
    <property type="term" value="C:periplasmic space"/>
    <property type="evidence" value="ECO:0007669"/>
    <property type="project" value="UniProtKB-SubCell"/>
</dbReference>
<accession>A0A1Q9ADF4</accession>
<dbReference type="PANTHER" id="PTHR43649:SF29">
    <property type="entry name" value="OSMOPROTECTIVE COMPOUNDS-BINDING PROTEIN GGTB"/>
    <property type="match status" value="1"/>
</dbReference>
<dbReference type="InterPro" id="IPR006059">
    <property type="entry name" value="SBP"/>
</dbReference>
<evidence type="ECO:0000256" key="5">
    <source>
        <dbReference type="SAM" id="SignalP"/>
    </source>
</evidence>
<dbReference type="AlphaFoldDB" id="A0A1Q9ADF4"/>
<name>A0A1Q9ADF4_9HYPH</name>
<comment type="similarity">
    <text evidence="2">Belongs to the bacterial solute-binding protein 1 family.</text>
</comment>
<protein>
    <submittedName>
        <fullName evidence="6">ABC transporter substrate-binding protein</fullName>
    </submittedName>
</protein>
<dbReference type="OrthoDB" id="8317736at2"/>
<evidence type="ECO:0000256" key="3">
    <source>
        <dbReference type="ARBA" id="ARBA00022448"/>
    </source>
</evidence>
<comment type="caution">
    <text evidence="6">The sequence shown here is derived from an EMBL/GenBank/DDBJ whole genome shotgun (WGS) entry which is preliminary data.</text>
</comment>
<keyword evidence="3" id="KW-0813">Transport</keyword>
<dbReference type="Gene3D" id="3.40.190.10">
    <property type="entry name" value="Periplasmic binding protein-like II"/>
    <property type="match status" value="2"/>
</dbReference>
<gene>
    <name evidence="6" type="ORF">BJF92_18105</name>
</gene>
<reference evidence="6 7" key="1">
    <citation type="submission" date="2016-09" db="EMBL/GenBank/DDBJ databases">
        <title>Rhizobium sp. nov., a novel species isolated from the rice rhizosphere.</title>
        <authorList>
            <person name="Zhao J."/>
            <person name="Zhang X."/>
        </authorList>
    </citation>
    <scope>NUCLEOTIDE SEQUENCE [LARGE SCALE GENOMIC DNA]</scope>
    <source>
        <strain evidence="6 7">MH17</strain>
    </source>
</reference>
<evidence type="ECO:0000256" key="4">
    <source>
        <dbReference type="ARBA" id="ARBA00022764"/>
    </source>
</evidence>
<dbReference type="PROSITE" id="PS51257">
    <property type="entry name" value="PROKAR_LIPOPROTEIN"/>
    <property type="match status" value="1"/>
</dbReference>
<dbReference type="Pfam" id="PF01547">
    <property type="entry name" value="SBP_bac_1"/>
    <property type="match status" value="1"/>
</dbReference>
<dbReference type="SUPFAM" id="SSF53850">
    <property type="entry name" value="Periplasmic binding protein-like II"/>
    <property type="match status" value="1"/>
</dbReference>
<dbReference type="Proteomes" id="UP000186143">
    <property type="component" value="Unassembled WGS sequence"/>
</dbReference>
<dbReference type="STRING" id="1672749.BJF92_18105"/>
<dbReference type="PANTHER" id="PTHR43649">
    <property type="entry name" value="ARABINOSE-BINDING PROTEIN-RELATED"/>
    <property type="match status" value="1"/>
</dbReference>
<organism evidence="6 7">
    <name type="scientific">Xaviernesmea rhizosphaerae</name>
    <dbReference type="NCBI Taxonomy" id="1672749"/>
    <lineage>
        <taxon>Bacteria</taxon>
        <taxon>Pseudomonadati</taxon>
        <taxon>Pseudomonadota</taxon>
        <taxon>Alphaproteobacteria</taxon>
        <taxon>Hyphomicrobiales</taxon>
        <taxon>Rhizobiaceae</taxon>
        <taxon>Rhizobium/Agrobacterium group</taxon>
        <taxon>Xaviernesmea</taxon>
    </lineage>
</organism>
<evidence type="ECO:0000256" key="2">
    <source>
        <dbReference type="ARBA" id="ARBA00008520"/>
    </source>
</evidence>
<proteinExistence type="inferred from homology"/>
<keyword evidence="4" id="KW-0574">Periplasm</keyword>
<sequence>MTMTKGLISAVSALAVSACLTAGPAAAGEVKIWTLTFDNNSANLAWDKTIKEFEAANPGITVTREGRSVDEHKAALRVAAQSSQGPDIYFMWAGLGLGGEFVKAGLSKPLDAYYQQYDWDKRIVGTAGSFSKLYEGGRHGVPYTFHGEAIYYNKSLFQKAGIAELPKSYDELKAVAAKLKEAGIMPMTFGGTVNWHLMRLMDVILEAKCGAEKHDQLMDMKLDWGTEACATASFNELADWSQNYILKPFMGIDNSQSFNLFLANRAAMMVEGDWLVGQLSDAKKIDNFDLFPVPTGTDRLYGFAEYLYVSSKSRNPDEAAKFLDYLLSDKVQQENLGAFGSISVNSNVKYSKISALDQKWLDIFGEYTKIYVNGDQAFPLDVTTEYWRVINEVASGNIKAGDAGKTLQTFISNRG</sequence>
<dbReference type="EMBL" id="MKIO01000041">
    <property type="protein sequence ID" value="OLP52954.1"/>
    <property type="molecule type" value="Genomic_DNA"/>
</dbReference>
<keyword evidence="5" id="KW-0732">Signal</keyword>
<evidence type="ECO:0000256" key="1">
    <source>
        <dbReference type="ARBA" id="ARBA00004418"/>
    </source>
</evidence>
<evidence type="ECO:0000313" key="7">
    <source>
        <dbReference type="Proteomes" id="UP000186143"/>
    </source>
</evidence>
<feature type="signal peptide" evidence="5">
    <location>
        <begin position="1"/>
        <end position="27"/>
    </location>
</feature>
<feature type="chain" id="PRO_5012638502" evidence="5">
    <location>
        <begin position="28"/>
        <end position="415"/>
    </location>
</feature>
<comment type="subcellular location">
    <subcellularLocation>
        <location evidence="1">Periplasm</location>
    </subcellularLocation>
</comment>
<evidence type="ECO:0000313" key="6">
    <source>
        <dbReference type="EMBL" id="OLP52954.1"/>
    </source>
</evidence>
<dbReference type="InterPro" id="IPR050490">
    <property type="entry name" value="Bact_solute-bd_prot1"/>
</dbReference>